<protein>
    <recommendedName>
        <fullName evidence="3">Ketohydroxyglutarate aldolase</fullName>
    </recommendedName>
</protein>
<evidence type="ECO:0000313" key="1">
    <source>
        <dbReference type="EMBL" id="RVU35434.1"/>
    </source>
</evidence>
<evidence type="ECO:0000313" key="2">
    <source>
        <dbReference type="Proteomes" id="UP000283077"/>
    </source>
</evidence>
<reference evidence="1 2" key="1">
    <citation type="submission" date="2019-01" db="EMBL/GenBank/DDBJ databases">
        <authorList>
            <person name="Chen W.-M."/>
        </authorList>
    </citation>
    <scope>NUCLEOTIDE SEQUENCE [LARGE SCALE GENOMIC DNA]</scope>
    <source>
        <strain evidence="1 2">KYPC3</strain>
    </source>
</reference>
<dbReference type="EMBL" id="SACS01000015">
    <property type="protein sequence ID" value="RVU35434.1"/>
    <property type="molecule type" value="Genomic_DNA"/>
</dbReference>
<dbReference type="OrthoDB" id="6168543at2"/>
<gene>
    <name evidence="1" type="ORF">EOE67_13740</name>
</gene>
<proteinExistence type="predicted"/>
<name>A0A437QLN6_9GAMM</name>
<evidence type="ECO:0008006" key="3">
    <source>
        <dbReference type="Google" id="ProtNLM"/>
    </source>
</evidence>
<dbReference type="RefSeq" id="WP_127699896.1">
    <property type="nucleotide sequence ID" value="NZ_SACS01000015.1"/>
</dbReference>
<accession>A0A437QLN6</accession>
<keyword evidence="2" id="KW-1185">Reference proteome</keyword>
<comment type="caution">
    <text evidence="1">The sequence shown here is derived from an EMBL/GenBank/DDBJ whole genome shotgun (WGS) entry which is preliminary data.</text>
</comment>
<organism evidence="1 2">
    <name type="scientific">Rheinheimera riviphila</name>
    <dbReference type="NCBI Taxonomy" id="1834037"/>
    <lineage>
        <taxon>Bacteria</taxon>
        <taxon>Pseudomonadati</taxon>
        <taxon>Pseudomonadota</taxon>
        <taxon>Gammaproteobacteria</taxon>
        <taxon>Chromatiales</taxon>
        <taxon>Chromatiaceae</taxon>
        <taxon>Rheinheimera</taxon>
    </lineage>
</organism>
<dbReference type="AlphaFoldDB" id="A0A437QLN6"/>
<sequence>MSNEQLWIVTIDHEKSIAQVVRQLETRGLAVHSVLAEVGCVTGSAAESQLSALRAVDGVLDIAADFPVQLDTEADSGVW</sequence>
<dbReference type="Proteomes" id="UP000283077">
    <property type="component" value="Unassembled WGS sequence"/>
</dbReference>